<accession>A0AAQ3W7Z3</accession>
<sequence length="276" mass="29801">MGKVKRPIAETIVAVRGGGDLATGVIQKLVHAGFKVVILETAKPLAIRRTVALCTAIFQGEHQVEDLNATLVSTLPECHEVWSNKQIPIMIDEQAELVTELKPTILVDAILAKKNIGTNKNMAPITIALGPGFCAPEDVNVVIETMRGHQLGRLYFQGEAMPNTGIPGEIGGKSSERVIHSPASGKVKHVKKIGDVVKRGEVLFYIDQVAVHSPLDGVLRGLISEKVYCQKGLKCGDVDPRSIDQVDCYTISDKARALGGAVLEAVLWLGREKDLF</sequence>
<dbReference type="NCBIfam" id="TIGR03309">
    <property type="entry name" value="matur_yqeB"/>
    <property type="match status" value="1"/>
</dbReference>
<evidence type="ECO:0000313" key="1">
    <source>
        <dbReference type="EMBL" id="WYJ99145.1"/>
    </source>
</evidence>
<dbReference type="Gene3D" id="3.40.630.10">
    <property type="entry name" value="Zn peptidases"/>
    <property type="match status" value="1"/>
</dbReference>
<dbReference type="AlphaFoldDB" id="A0AAQ3W7Z3"/>
<gene>
    <name evidence="1" type="ORF">A5821_000221</name>
</gene>
<reference evidence="1" key="1">
    <citation type="submission" date="2017-05" db="EMBL/GenBank/DDBJ databases">
        <authorList>
            <consortium name="The Broad Institute Genomics Platform"/>
            <consortium name="The Broad Institute Genomic Center for Infectious Diseases"/>
            <person name="Earl A."/>
            <person name="Manson A."/>
            <person name="Schwartman J."/>
            <person name="Gilmore M."/>
            <person name="Abouelleil A."/>
            <person name="Cao P."/>
            <person name="Chapman S."/>
            <person name="Cusick C."/>
            <person name="Shea T."/>
            <person name="Young S."/>
            <person name="Neafsey D."/>
            <person name="Nusbaum C."/>
            <person name="Birren B."/>
        </authorList>
    </citation>
    <scope>NUCLEOTIDE SEQUENCE</scope>
    <source>
        <strain evidence="1">7F3_DIV0205</strain>
    </source>
</reference>
<keyword evidence="2" id="KW-1185">Reference proteome</keyword>
<dbReference type="InterPro" id="IPR017695">
    <property type="entry name" value="Se-dep_Mo_hydrolase_YqeB"/>
</dbReference>
<dbReference type="Proteomes" id="UP000194948">
    <property type="component" value="Chromosome"/>
</dbReference>
<dbReference type="EMBL" id="CP147244">
    <property type="protein sequence ID" value="WYJ99145.1"/>
    <property type="molecule type" value="Genomic_DNA"/>
</dbReference>
<protein>
    <submittedName>
        <fullName evidence="1">YqeB family selenium-dependent molybdenum hydroxylase system protein</fullName>
    </submittedName>
</protein>
<reference evidence="1" key="2">
    <citation type="submission" date="2024-03" db="EMBL/GenBank/DDBJ databases">
        <title>The Genome Sequence of Enterococcus sp. DIV0205d.</title>
        <authorList>
            <consortium name="The Broad Institute Genomics Platform"/>
            <consortium name="The Broad Institute Microbial Omics Core"/>
            <consortium name="The Broad Institute Genomic Center for Infectious Diseases"/>
            <person name="Earl A."/>
            <person name="Manson A."/>
            <person name="Gilmore M."/>
            <person name="Schwartman J."/>
            <person name="Shea T."/>
            <person name="Abouelleil A."/>
            <person name="Cao P."/>
            <person name="Chapman S."/>
            <person name="Cusick C."/>
            <person name="Young S."/>
            <person name="Neafsey D."/>
            <person name="Nusbaum C."/>
            <person name="Birren B."/>
        </authorList>
    </citation>
    <scope>NUCLEOTIDE SEQUENCE</scope>
    <source>
        <strain evidence="1">7F3_DIV0205</strain>
    </source>
</reference>
<proteinExistence type="predicted"/>
<dbReference type="RefSeq" id="WP_086312582.1">
    <property type="nucleotide sequence ID" value="NZ_CP147244.1"/>
</dbReference>
<name>A0AAQ3W7Z3_9ENTE</name>
<organism evidence="1 2">
    <name type="scientific">Candidatus Enterococcus palustris</name>
    <dbReference type="NCBI Taxonomy" id="1834189"/>
    <lineage>
        <taxon>Bacteria</taxon>
        <taxon>Bacillati</taxon>
        <taxon>Bacillota</taxon>
        <taxon>Bacilli</taxon>
        <taxon>Lactobacillales</taxon>
        <taxon>Enterococcaceae</taxon>
        <taxon>Enterococcus</taxon>
    </lineage>
</organism>
<evidence type="ECO:0000313" key="2">
    <source>
        <dbReference type="Proteomes" id="UP000194948"/>
    </source>
</evidence>